<dbReference type="Proteomes" id="UP001275084">
    <property type="component" value="Unassembled WGS sequence"/>
</dbReference>
<comment type="caution">
    <text evidence="2">The sequence shown here is derived from an EMBL/GenBank/DDBJ whole genome shotgun (WGS) entry which is preliminary data.</text>
</comment>
<keyword evidence="3" id="KW-1185">Reference proteome</keyword>
<name>A0AAJ0MKL3_9PEZI</name>
<proteinExistence type="predicted"/>
<dbReference type="InterPro" id="IPR043129">
    <property type="entry name" value="ATPase_NBD"/>
</dbReference>
<reference evidence="2" key="1">
    <citation type="journal article" date="2023" name="Mol. Phylogenet. Evol.">
        <title>Genome-scale phylogeny and comparative genomics of the fungal order Sordariales.</title>
        <authorList>
            <person name="Hensen N."/>
            <person name="Bonometti L."/>
            <person name="Westerberg I."/>
            <person name="Brannstrom I.O."/>
            <person name="Guillou S."/>
            <person name="Cros-Aarteil S."/>
            <person name="Calhoun S."/>
            <person name="Haridas S."/>
            <person name="Kuo A."/>
            <person name="Mondo S."/>
            <person name="Pangilinan J."/>
            <person name="Riley R."/>
            <person name="LaButti K."/>
            <person name="Andreopoulos B."/>
            <person name="Lipzen A."/>
            <person name="Chen C."/>
            <person name="Yan M."/>
            <person name="Daum C."/>
            <person name="Ng V."/>
            <person name="Clum A."/>
            <person name="Steindorff A."/>
            <person name="Ohm R.A."/>
            <person name="Martin F."/>
            <person name="Silar P."/>
            <person name="Natvig D.O."/>
            <person name="Lalanne C."/>
            <person name="Gautier V."/>
            <person name="Ament-Velasquez S.L."/>
            <person name="Kruys A."/>
            <person name="Hutchinson M.I."/>
            <person name="Powell A.J."/>
            <person name="Barry K."/>
            <person name="Miller A.N."/>
            <person name="Grigoriev I.V."/>
            <person name="Debuchy R."/>
            <person name="Gladieux P."/>
            <person name="Hiltunen Thoren M."/>
            <person name="Johannesson H."/>
        </authorList>
    </citation>
    <scope>NUCLEOTIDE SEQUENCE</scope>
    <source>
        <strain evidence="2">CBS 955.72</strain>
    </source>
</reference>
<dbReference type="AlphaFoldDB" id="A0AAJ0MKL3"/>
<dbReference type="CDD" id="cd10170">
    <property type="entry name" value="ASKHA_NBD_HSP70"/>
    <property type="match status" value="1"/>
</dbReference>
<gene>
    <name evidence="2" type="ORF">B0T25DRAFT_620362</name>
</gene>
<dbReference type="PANTHER" id="PTHR42749:SF1">
    <property type="entry name" value="CELL SHAPE-DETERMINING PROTEIN MREB"/>
    <property type="match status" value="1"/>
</dbReference>
<sequence>MEQKKPDLCVAIDFGTTYTGVAWLNPNRERAPTQVVSDWPGGGGAGDASNERKVPSVLAKKASPRGTRKWGFLCGSETPETEKWRYLKMFLEPRLLETSKSRGITWAPKSMQEVHRLVGEYLGEVYKHIRKSIFRSNGGETEVYWDDMAIEFIFSVPTTWQGQGILNDFQKIIRSAGFGVPENHEVILGLTEAEAAAVSSMLRVGTSLPLDNGDVFLSVDAGGGTTDLAFVKVCSASPPVMEQVQDVRGTGIGSMMIDLTFQQLVKQRLEKHPDVLSQLPADLHVKLSQSPYYKTQKHKFGDPDFYQEDESYRIEISGVRYDFCCQELGIEDGHLVILKSEFESLFDLQLTKIVKLLEEGLDKFGKDGHGAVKYIILSGGLGSSEYILQRLQEHVEQSERRSLSGTRVQMCVEPQLVVIKGLLLEHTSSILRTRIARASYGVVTRERYSAKRHFQQRQETDIWDDKVYVPEQINWIVKRGEKIVNGKNMFATITRHAGLTQPLSWIETIVSSDNPEGCEPSNISAPGVDKLYEVRANLTEVPGDQLVTKKKRHRSCFWKIKKEYHVCEYEVHLTVGPSGDLRFAILYQGEALPGSSAPEKITVKSEWDTSPADETGNQESSGPLTSSGSGGSRAVRESFNSDQPSGRLEGSSIRS</sequence>
<dbReference type="PANTHER" id="PTHR42749">
    <property type="entry name" value="CELL SHAPE-DETERMINING PROTEIN MREB"/>
    <property type="match status" value="1"/>
</dbReference>
<evidence type="ECO:0000256" key="1">
    <source>
        <dbReference type="SAM" id="MobiDB-lite"/>
    </source>
</evidence>
<organism evidence="2 3">
    <name type="scientific">Lasiosphaeria hispida</name>
    <dbReference type="NCBI Taxonomy" id="260671"/>
    <lineage>
        <taxon>Eukaryota</taxon>
        <taxon>Fungi</taxon>
        <taxon>Dikarya</taxon>
        <taxon>Ascomycota</taxon>
        <taxon>Pezizomycotina</taxon>
        <taxon>Sordariomycetes</taxon>
        <taxon>Sordariomycetidae</taxon>
        <taxon>Sordariales</taxon>
        <taxon>Lasiosphaeriaceae</taxon>
        <taxon>Lasiosphaeria</taxon>
    </lineage>
</organism>
<feature type="region of interest" description="Disordered" evidence="1">
    <location>
        <begin position="595"/>
        <end position="655"/>
    </location>
</feature>
<reference evidence="2" key="2">
    <citation type="submission" date="2023-06" db="EMBL/GenBank/DDBJ databases">
        <authorList>
            <consortium name="Lawrence Berkeley National Laboratory"/>
            <person name="Haridas S."/>
            <person name="Hensen N."/>
            <person name="Bonometti L."/>
            <person name="Westerberg I."/>
            <person name="Brannstrom I.O."/>
            <person name="Guillou S."/>
            <person name="Cros-Aarteil S."/>
            <person name="Calhoun S."/>
            <person name="Kuo A."/>
            <person name="Mondo S."/>
            <person name="Pangilinan J."/>
            <person name="Riley R."/>
            <person name="Labutti K."/>
            <person name="Andreopoulos B."/>
            <person name="Lipzen A."/>
            <person name="Chen C."/>
            <person name="Yanf M."/>
            <person name="Daum C."/>
            <person name="Ng V."/>
            <person name="Clum A."/>
            <person name="Steindorff A."/>
            <person name="Ohm R."/>
            <person name="Martin F."/>
            <person name="Silar P."/>
            <person name="Natvig D."/>
            <person name="Lalanne C."/>
            <person name="Gautier V."/>
            <person name="Ament-Velasquez S.L."/>
            <person name="Kruys A."/>
            <person name="Hutchinson M.I."/>
            <person name="Powell A.J."/>
            <person name="Barry K."/>
            <person name="Miller A.N."/>
            <person name="Grigoriev I.V."/>
            <person name="Debuchy R."/>
            <person name="Gladieux P."/>
            <person name="Thoren M.H."/>
            <person name="Johannesson H."/>
        </authorList>
    </citation>
    <scope>NUCLEOTIDE SEQUENCE</scope>
    <source>
        <strain evidence="2">CBS 955.72</strain>
    </source>
</reference>
<dbReference type="SUPFAM" id="SSF53067">
    <property type="entry name" value="Actin-like ATPase domain"/>
    <property type="match status" value="2"/>
</dbReference>
<accession>A0AAJ0MKL3</accession>
<dbReference type="Gene3D" id="3.30.420.40">
    <property type="match status" value="2"/>
</dbReference>
<dbReference type="EMBL" id="JAUIQD010000001">
    <property type="protein sequence ID" value="KAK3363930.1"/>
    <property type="molecule type" value="Genomic_DNA"/>
</dbReference>
<dbReference type="Gene3D" id="3.90.640.10">
    <property type="entry name" value="Actin, Chain A, domain 4"/>
    <property type="match status" value="1"/>
</dbReference>
<evidence type="ECO:0000313" key="3">
    <source>
        <dbReference type="Proteomes" id="UP001275084"/>
    </source>
</evidence>
<protein>
    <recommendedName>
        <fullName evidence="4">Actin-like ATPase domain-containing protein</fullName>
    </recommendedName>
</protein>
<evidence type="ECO:0008006" key="4">
    <source>
        <dbReference type="Google" id="ProtNLM"/>
    </source>
</evidence>
<evidence type="ECO:0000313" key="2">
    <source>
        <dbReference type="EMBL" id="KAK3363930.1"/>
    </source>
</evidence>